<feature type="transmembrane region" description="Helical" evidence="1">
    <location>
        <begin position="57"/>
        <end position="74"/>
    </location>
</feature>
<feature type="transmembrane region" description="Helical" evidence="1">
    <location>
        <begin position="366"/>
        <end position="386"/>
    </location>
</feature>
<evidence type="ECO:0000313" key="2">
    <source>
        <dbReference type="EMBL" id="PZG24692.1"/>
    </source>
</evidence>
<name>A0A2W2EK42_9ACTN</name>
<evidence type="ECO:0000256" key="1">
    <source>
        <dbReference type="SAM" id="Phobius"/>
    </source>
</evidence>
<dbReference type="Proteomes" id="UP000248544">
    <property type="component" value="Unassembled WGS sequence"/>
</dbReference>
<organism evidence="2 3">
    <name type="scientific">Spongiactinospora gelatinilytica</name>
    <dbReference type="NCBI Taxonomy" id="2666298"/>
    <lineage>
        <taxon>Bacteria</taxon>
        <taxon>Bacillati</taxon>
        <taxon>Actinomycetota</taxon>
        <taxon>Actinomycetes</taxon>
        <taxon>Streptosporangiales</taxon>
        <taxon>Streptosporangiaceae</taxon>
        <taxon>Spongiactinospora</taxon>
    </lineage>
</organism>
<feature type="transmembrane region" description="Helical" evidence="1">
    <location>
        <begin position="143"/>
        <end position="167"/>
    </location>
</feature>
<keyword evidence="1" id="KW-0812">Transmembrane</keyword>
<dbReference type="EMBL" id="POUA01000484">
    <property type="protein sequence ID" value="PZG24692.1"/>
    <property type="molecule type" value="Genomic_DNA"/>
</dbReference>
<feature type="transmembrane region" description="Helical" evidence="1">
    <location>
        <begin position="330"/>
        <end position="360"/>
    </location>
</feature>
<proteinExistence type="predicted"/>
<reference evidence="2 3" key="1">
    <citation type="submission" date="2018-01" db="EMBL/GenBank/DDBJ databases">
        <title>Draft genome sequence of Sphaerisporangium sp. 7K107.</title>
        <authorList>
            <person name="Sahin N."/>
            <person name="Saygin H."/>
            <person name="Ay H."/>
        </authorList>
    </citation>
    <scope>NUCLEOTIDE SEQUENCE [LARGE SCALE GENOMIC DNA]</scope>
    <source>
        <strain evidence="2 3">7K107</strain>
    </source>
</reference>
<feature type="transmembrane region" description="Helical" evidence="1">
    <location>
        <begin position="29"/>
        <end position="45"/>
    </location>
</feature>
<comment type="caution">
    <text evidence="2">The sequence shown here is derived from an EMBL/GenBank/DDBJ whole genome shotgun (WGS) entry which is preliminary data.</text>
</comment>
<feature type="transmembrane region" description="Helical" evidence="1">
    <location>
        <begin position="113"/>
        <end position="131"/>
    </location>
</feature>
<accession>A0A2W2EK42</accession>
<evidence type="ECO:0000313" key="3">
    <source>
        <dbReference type="Proteomes" id="UP000248544"/>
    </source>
</evidence>
<keyword evidence="1" id="KW-1133">Transmembrane helix</keyword>
<gene>
    <name evidence="2" type="ORF">C1I98_35275</name>
</gene>
<feature type="transmembrane region" description="Helical" evidence="1">
    <location>
        <begin position="234"/>
        <end position="255"/>
    </location>
</feature>
<feature type="transmembrane region" description="Helical" evidence="1">
    <location>
        <begin position="303"/>
        <end position="323"/>
    </location>
</feature>
<sequence>MTVATTAIEQAAGHRTAERPPHGIPGPRLLPGAAVLAAAVATLLAHDTPGPDIACYFGYLVLGIVLPGTLIWRACGPRRCALPVELAAGAAVGYALEIGAYAAARAAGGPRWFLAWPVITIVVFAVVPALRRHYRPRPRAERVPVPAAWTLAGLVAALVVFAAPAFYRAHGLTWPGNAAPYVDMPFHLSLVGELRHHMPPTVPEVAGEPLAYHWFLYADLAATSWATGIEAQTVLYRLAVLPMAAAFTILVAALGRRVAGSWWAGAAAVALAYLAGTPDLFGWRDSPLPSGALAGTLTWLSPTQTFGAALFAALTLAVAGVLRRATPARLLLVLVLLTAVSGAKATFVPLLGAGLALLLVFRRDRVVLALLAMTAAVLAFAQFVVFGGASQGMSVRPGALAAWLVST</sequence>
<protein>
    <submittedName>
        <fullName evidence="2">Uncharacterized protein</fullName>
    </submittedName>
</protein>
<keyword evidence="1" id="KW-0472">Membrane</keyword>
<dbReference type="RefSeq" id="WP_199537460.1">
    <property type="nucleotide sequence ID" value="NZ_POUA01000484.1"/>
</dbReference>
<feature type="non-terminal residue" evidence="2">
    <location>
        <position position="407"/>
    </location>
</feature>
<feature type="transmembrane region" description="Helical" evidence="1">
    <location>
        <begin position="262"/>
        <end position="283"/>
    </location>
</feature>
<keyword evidence="3" id="KW-1185">Reference proteome</keyword>
<dbReference type="AlphaFoldDB" id="A0A2W2EK42"/>
<feature type="transmembrane region" description="Helical" evidence="1">
    <location>
        <begin position="86"/>
        <end position="107"/>
    </location>
</feature>